<dbReference type="PANTHER" id="PTHR13503:SF3">
    <property type="entry name" value="NEGATIVE ELONGATION FACTOR B"/>
    <property type="match status" value="1"/>
</dbReference>
<dbReference type="AlphaFoldDB" id="A0AAD8LL10"/>
<evidence type="ECO:0000256" key="1">
    <source>
        <dbReference type="SAM" id="MobiDB-lite"/>
    </source>
</evidence>
<sequence>MVYTKGQSGWSVEFTLASGSSSSKESTQSSGGGTQKSDDDIAITVQSGLHCGPAGRRTLIKWIEDNYKLRKKTQHANPGVLACRLWQESQGFSDPVAKAIVDLLKLNGVPANVTYKEVFESHLCKLLSTLIKKSADDKERLSTLAEKMIAMVQVTEIQPLLCDVLDTLDDIPPVVMSKLLENTSSAEHFFKIATVNVKRKIFVATPQKLFETIAPLIDNALFLLDLGILEDSTRNNPLYSGYMKDYQSIIDEIVELIGPPQTQTSRIIYFLVQQCIIVIFTKSVVMAKSAATTPNKNKDIDYDICYEYVSPQALKATVREGDETLEDYRQYARMSIGLLYNLDRNADETIKSVSEMRYSGCGFWNLSVIRHSITRTYQDKYRISHLEMQMFEPFLNLVQLVSCIIDKNSTELPTELLYKITKKTKEQKGQHLRIKNDMELYEVAFILSHPMVVSRILTHVVKHVQTKNMVLITQQSNIDDWLPLLALGLSSHCIAAYKFLLQADLYFQGNDCFCKSFLKPIEIVGKPVSITKLLSYVYPVDKHISTSGKDIPPFLETMLILKRRDKDSSQPESQPENGEQINFHELLVLYLPRINIEQLKAFISTCTSFYATIDNYNYESGDGKGRPEQLNSIYEESTNLLRNILDVLQEHSCDPKEYIKQMGSLLEGSSEGDMQKYNLGLMKKVYGKFKFLNSTLLGVISTTSSTTSMCMKVMAVKIVSECVTNSVARRIVKPALYEKLKWMNIVYLREPTDYVWLCLARIAFCEMNMAEFDSLTEVIANLTKQGHLCAFLPLYPLASRRGESHAIGKHIEGLHRVQKLVFDEKEHGFRLNKYMCACDYIKDQYNGTRT</sequence>
<organism evidence="2 3">
    <name type="scientific">Babesia gibsoni</name>
    <dbReference type="NCBI Taxonomy" id="33632"/>
    <lineage>
        <taxon>Eukaryota</taxon>
        <taxon>Sar</taxon>
        <taxon>Alveolata</taxon>
        <taxon>Apicomplexa</taxon>
        <taxon>Aconoidasida</taxon>
        <taxon>Piroplasmida</taxon>
        <taxon>Babesiidae</taxon>
        <taxon>Babesia</taxon>
    </lineage>
</organism>
<feature type="compositionally biased region" description="Low complexity" evidence="1">
    <location>
        <begin position="18"/>
        <end position="29"/>
    </location>
</feature>
<dbReference type="GO" id="GO:0005634">
    <property type="term" value="C:nucleus"/>
    <property type="evidence" value="ECO:0007669"/>
    <property type="project" value="InterPro"/>
</dbReference>
<keyword evidence="3" id="KW-1185">Reference proteome</keyword>
<evidence type="ECO:0000313" key="2">
    <source>
        <dbReference type="EMBL" id="KAK1443473.1"/>
    </source>
</evidence>
<proteinExistence type="predicted"/>
<gene>
    <name evidence="2" type="ORF">BgAZ_203490</name>
</gene>
<dbReference type="Proteomes" id="UP001230268">
    <property type="component" value="Unassembled WGS sequence"/>
</dbReference>
<name>A0AAD8LL10_BABGI</name>
<dbReference type="PANTHER" id="PTHR13503">
    <property type="entry name" value="NEGATIVE ELONGATION FACTOR COMPLEX MEMBER B"/>
    <property type="match status" value="1"/>
</dbReference>
<dbReference type="GO" id="GO:0045892">
    <property type="term" value="P:negative regulation of DNA-templated transcription"/>
    <property type="evidence" value="ECO:0007669"/>
    <property type="project" value="InterPro"/>
</dbReference>
<accession>A0AAD8LL10</accession>
<dbReference type="EMBL" id="JAVEPI010000002">
    <property type="protein sequence ID" value="KAK1443473.1"/>
    <property type="molecule type" value="Genomic_DNA"/>
</dbReference>
<comment type="caution">
    <text evidence="2">The sequence shown here is derived from an EMBL/GenBank/DDBJ whole genome shotgun (WGS) entry which is preliminary data.</text>
</comment>
<feature type="region of interest" description="Disordered" evidence="1">
    <location>
        <begin position="17"/>
        <end position="38"/>
    </location>
</feature>
<evidence type="ECO:0000313" key="3">
    <source>
        <dbReference type="Proteomes" id="UP001230268"/>
    </source>
</evidence>
<reference evidence="2" key="1">
    <citation type="submission" date="2023-08" db="EMBL/GenBank/DDBJ databases">
        <title>Draft sequence of the Babesia gibsoni genome.</title>
        <authorList>
            <person name="Yamagishi J.Y."/>
            <person name="Xuan X.X."/>
        </authorList>
    </citation>
    <scope>NUCLEOTIDE SEQUENCE</scope>
    <source>
        <strain evidence="2">Azabu</strain>
    </source>
</reference>
<protein>
    <submittedName>
        <fullName evidence="2">Uncharacterized protein</fullName>
    </submittedName>
</protein>
<dbReference type="InterPro" id="IPR010405">
    <property type="entry name" value="COBRA1"/>
</dbReference>